<dbReference type="InParanoid" id="A0A7J8DQJ6"/>
<dbReference type="EMBL" id="JACASF010000017">
    <property type="protein sequence ID" value="KAF6425276.1"/>
    <property type="molecule type" value="Genomic_DNA"/>
</dbReference>
<dbReference type="Proteomes" id="UP000550707">
    <property type="component" value="Unassembled WGS sequence"/>
</dbReference>
<keyword evidence="3" id="KW-1185">Reference proteome</keyword>
<organism evidence="2 3">
    <name type="scientific">Molossus molossus</name>
    <name type="common">Pallas' mastiff bat</name>
    <name type="synonym">Vespertilio molossus</name>
    <dbReference type="NCBI Taxonomy" id="27622"/>
    <lineage>
        <taxon>Eukaryota</taxon>
        <taxon>Metazoa</taxon>
        <taxon>Chordata</taxon>
        <taxon>Craniata</taxon>
        <taxon>Vertebrata</taxon>
        <taxon>Euteleostomi</taxon>
        <taxon>Mammalia</taxon>
        <taxon>Eutheria</taxon>
        <taxon>Laurasiatheria</taxon>
        <taxon>Chiroptera</taxon>
        <taxon>Yangochiroptera</taxon>
        <taxon>Molossidae</taxon>
        <taxon>Molossus</taxon>
    </lineage>
</organism>
<comment type="caution">
    <text evidence="2">The sequence shown here is derived from an EMBL/GenBank/DDBJ whole genome shotgun (WGS) entry which is preliminary data.</text>
</comment>
<proteinExistence type="predicted"/>
<evidence type="ECO:0000313" key="3">
    <source>
        <dbReference type="Proteomes" id="UP000550707"/>
    </source>
</evidence>
<feature type="compositionally biased region" description="Polar residues" evidence="1">
    <location>
        <begin position="11"/>
        <end position="24"/>
    </location>
</feature>
<dbReference type="AlphaFoldDB" id="A0A7J8DQJ6"/>
<protein>
    <submittedName>
        <fullName evidence="2">Uncharacterized protein</fullName>
    </submittedName>
</protein>
<sequence length="145" mass="16068">MSVPKHHPRTCGNTLCSVTASTPASHPGLQIEREGERGRERERHRREGTHRVAATFTTKPGPGTNCNRDDNSSPTFIHTSTINNAGKIRISDEDEGNNSTQKRPQVLMMRTVDMSQIQDAGVEQRSKQNNHVAGTTHTGQLLKFQ</sequence>
<name>A0A7J8DQJ6_MOLMO</name>
<evidence type="ECO:0000256" key="1">
    <source>
        <dbReference type="SAM" id="MobiDB-lite"/>
    </source>
</evidence>
<feature type="compositionally biased region" description="Basic and acidic residues" evidence="1">
    <location>
        <begin position="31"/>
        <end position="41"/>
    </location>
</feature>
<feature type="region of interest" description="Disordered" evidence="1">
    <location>
        <begin position="1"/>
        <end position="79"/>
    </location>
</feature>
<feature type="region of interest" description="Disordered" evidence="1">
    <location>
        <begin position="126"/>
        <end position="145"/>
    </location>
</feature>
<gene>
    <name evidence="2" type="ORF">HJG59_009309</name>
</gene>
<reference evidence="2 3" key="1">
    <citation type="journal article" date="2020" name="Nature">
        <title>Six reference-quality genomes reveal evolution of bat adaptations.</title>
        <authorList>
            <person name="Jebb D."/>
            <person name="Huang Z."/>
            <person name="Pippel M."/>
            <person name="Hughes G.M."/>
            <person name="Lavrichenko K."/>
            <person name="Devanna P."/>
            <person name="Winkler S."/>
            <person name="Jermiin L.S."/>
            <person name="Skirmuntt E.C."/>
            <person name="Katzourakis A."/>
            <person name="Burkitt-Gray L."/>
            <person name="Ray D.A."/>
            <person name="Sullivan K.A.M."/>
            <person name="Roscito J.G."/>
            <person name="Kirilenko B.M."/>
            <person name="Davalos L.M."/>
            <person name="Corthals A.P."/>
            <person name="Power M.L."/>
            <person name="Jones G."/>
            <person name="Ransome R.D."/>
            <person name="Dechmann D.K.N."/>
            <person name="Locatelli A.G."/>
            <person name="Puechmaille S.J."/>
            <person name="Fedrigo O."/>
            <person name="Jarvis E.D."/>
            <person name="Hiller M."/>
            <person name="Vernes S.C."/>
            <person name="Myers E.W."/>
            <person name="Teeling E.C."/>
        </authorList>
    </citation>
    <scope>NUCLEOTIDE SEQUENCE [LARGE SCALE GENOMIC DNA]</scope>
    <source>
        <strain evidence="2">MMolMol1</strain>
        <tissue evidence="2">Muscle</tissue>
    </source>
</reference>
<feature type="compositionally biased region" description="Polar residues" evidence="1">
    <location>
        <begin position="127"/>
        <end position="139"/>
    </location>
</feature>
<accession>A0A7J8DQJ6</accession>
<evidence type="ECO:0000313" key="2">
    <source>
        <dbReference type="EMBL" id="KAF6425276.1"/>
    </source>
</evidence>